<accession>A0A090MU49</accession>
<reference evidence="1 2" key="1">
    <citation type="submission" date="2014-09" db="EMBL/GenBank/DDBJ databases">
        <authorList>
            <person name="Martin A.A."/>
        </authorList>
    </citation>
    <scope>NUCLEOTIDE SEQUENCE</scope>
    <source>
        <strain evidence="2">ED321</strain>
        <strain evidence="1">ED321 Heterogonic</strain>
    </source>
</reference>
<name>A0A090MU49_STRRB</name>
<protein>
    <submittedName>
        <fullName evidence="1 3">Uncharacterized protein</fullName>
    </submittedName>
</protein>
<keyword evidence="2" id="KW-1185">Reference proteome</keyword>
<sequence length="225" mass="25903">MASAKDTKSDSTTSNKSDLNEMLKLNEDAFANLLKQQLPPAPRNQFYGDGPFTEYMDKNAIFFSQIENLSETEKTAHLLGCLADNVYKLLKLSRPNIPLSKCNYSELVDDLMKSYAETIKYARDYTKLLLIQDCYCNINDLHRTKIAEWRNLEETTSQKIPDLVKILLIFDNYKEPIKLIAEKYIQDHHSKLNLNDFCAYMESESLFVQENSCGVGAFKKGRSRK</sequence>
<evidence type="ECO:0000313" key="4">
    <source>
        <dbReference type="WormBase" id="SRAE_1000026400"/>
    </source>
</evidence>
<proteinExistence type="predicted"/>
<dbReference type="AlphaFoldDB" id="A0A090MU49"/>
<evidence type="ECO:0000313" key="2">
    <source>
        <dbReference type="Proteomes" id="UP000035682"/>
    </source>
</evidence>
<dbReference type="CTD" id="36374353"/>
<dbReference type="RefSeq" id="XP_024501190.1">
    <property type="nucleotide sequence ID" value="XM_024647076.1"/>
</dbReference>
<evidence type="ECO:0000313" key="1">
    <source>
        <dbReference type="EMBL" id="CEF61988.1"/>
    </source>
</evidence>
<dbReference type="WormBase" id="SRAE_1000026400">
    <property type="protein sequence ID" value="SRP00358"/>
    <property type="gene ID" value="WBGene00256858"/>
</dbReference>
<dbReference type="WBParaSite" id="SRAE_1000026400.1">
    <property type="protein sequence ID" value="SRAE_1000026400.1"/>
    <property type="gene ID" value="WBGene00256858"/>
</dbReference>
<gene>
    <name evidence="1 3 4" type="ORF">SRAE_1000026400</name>
</gene>
<dbReference type="EMBL" id="LN609528">
    <property type="protein sequence ID" value="CEF61988.1"/>
    <property type="molecule type" value="Genomic_DNA"/>
</dbReference>
<dbReference type="GeneID" id="36374353"/>
<dbReference type="Proteomes" id="UP000035682">
    <property type="component" value="Unplaced"/>
</dbReference>
<organism evidence="1">
    <name type="scientific">Strongyloides ratti</name>
    <name type="common">Parasitic roundworm</name>
    <dbReference type="NCBI Taxonomy" id="34506"/>
    <lineage>
        <taxon>Eukaryota</taxon>
        <taxon>Metazoa</taxon>
        <taxon>Ecdysozoa</taxon>
        <taxon>Nematoda</taxon>
        <taxon>Chromadorea</taxon>
        <taxon>Rhabditida</taxon>
        <taxon>Tylenchina</taxon>
        <taxon>Panagrolaimomorpha</taxon>
        <taxon>Strongyloidoidea</taxon>
        <taxon>Strongyloididae</taxon>
        <taxon>Strongyloides</taxon>
    </lineage>
</organism>
<reference evidence="3" key="2">
    <citation type="submission" date="2020-12" db="UniProtKB">
        <authorList>
            <consortium name="WormBaseParasite"/>
        </authorList>
    </citation>
    <scope>IDENTIFICATION</scope>
</reference>
<evidence type="ECO:0000313" key="3">
    <source>
        <dbReference type="WBParaSite" id="SRAE_1000026400.1"/>
    </source>
</evidence>